<evidence type="ECO:0000313" key="1">
    <source>
        <dbReference type="EMBL" id="MBB6499794.1"/>
    </source>
</evidence>
<dbReference type="EMBL" id="JACHCC010000004">
    <property type="protein sequence ID" value="MBB6499794.1"/>
    <property type="molecule type" value="Genomic_DNA"/>
</dbReference>
<reference evidence="1 2" key="1">
    <citation type="submission" date="2020-08" db="EMBL/GenBank/DDBJ databases">
        <title>Genomic Encyclopedia of Type Strains, Phase IV (KMG-V): Genome sequencing to study the core and pangenomes of soil and plant-associated prokaryotes.</title>
        <authorList>
            <person name="Whitman W."/>
        </authorList>
    </citation>
    <scope>NUCLEOTIDE SEQUENCE [LARGE SCALE GENOMIC DNA]</scope>
    <source>
        <strain evidence="1 2">M2T3</strain>
    </source>
</reference>
<dbReference type="Proteomes" id="UP000521017">
    <property type="component" value="Unassembled WGS sequence"/>
</dbReference>
<evidence type="ECO:0000313" key="2">
    <source>
        <dbReference type="Proteomes" id="UP000521017"/>
    </source>
</evidence>
<accession>A0A7X0J338</accession>
<proteinExistence type="predicted"/>
<sequence>MGNYSNIFVNEGLSYVQYRDLIDSLLKNGQTTGDDHSEAMLHYSKMNVQRMNRVDKTAVLNEHFVQAINKLNNKLSLLVISEGWCGDAAQIVPLFDKMTQLAPDKFSLRFVLRDKNLPLIDAHLTNGGRAIPVLLVLDAQGELLAKWGPRPEVLQHLLGEWKMEISDMFELAERLHLWYARDRTQTTQEELAVLFNNLEG</sequence>
<dbReference type="Pfam" id="PF14595">
    <property type="entry name" value="Thioredoxin_9"/>
    <property type="match status" value="1"/>
</dbReference>
<comment type="caution">
    <text evidence="1">The sequence shown here is derived from an EMBL/GenBank/DDBJ whole genome shotgun (WGS) entry which is preliminary data.</text>
</comment>
<name>A0A7X0J338_9SPHI</name>
<protein>
    <recommendedName>
        <fullName evidence="3">Thioredoxin</fullName>
    </recommendedName>
</protein>
<evidence type="ECO:0008006" key="3">
    <source>
        <dbReference type="Google" id="ProtNLM"/>
    </source>
</evidence>
<dbReference type="RefSeq" id="WP_184624510.1">
    <property type="nucleotide sequence ID" value="NZ_JACHCC010000004.1"/>
</dbReference>
<gene>
    <name evidence="1" type="ORF">HDF25_001936</name>
</gene>
<dbReference type="AlphaFoldDB" id="A0A7X0J338"/>
<dbReference type="InterPro" id="IPR036249">
    <property type="entry name" value="Thioredoxin-like_sf"/>
</dbReference>
<dbReference type="Gene3D" id="3.40.30.10">
    <property type="entry name" value="Glutaredoxin"/>
    <property type="match status" value="1"/>
</dbReference>
<organism evidence="1 2">
    <name type="scientific">Pedobacter cryoconitis</name>
    <dbReference type="NCBI Taxonomy" id="188932"/>
    <lineage>
        <taxon>Bacteria</taxon>
        <taxon>Pseudomonadati</taxon>
        <taxon>Bacteroidota</taxon>
        <taxon>Sphingobacteriia</taxon>
        <taxon>Sphingobacteriales</taxon>
        <taxon>Sphingobacteriaceae</taxon>
        <taxon>Pedobacter</taxon>
    </lineage>
</organism>
<dbReference type="SUPFAM" id="SSF52833">
    <property type="entry name" value="Thioredoxin-like"/>
    <property type="match status" value="1"/>
</dbReference>